<dbReference type="SMART" id="SM00165">
    <property type="entry name" value="UBA"/>
    <property type="match status" value="1"/>
</dbReference>
<dbReference type="InterPro" id="IPR009060">
    <property type="entry name" value="UBA-like_sf"/>
</dbReference>
<dbReference type="InParanoid" id="B4MD75"/>
<sequence length="158" mass="17625">MPTNMQNEQNAAETDVSTDANDTVNLIKLVADMGYPENEARDALERASNNLELAIQYLVEGSANSDEEQLSDAALRRRTRRRHKQLRNCLMDNPAITDYAVAALMKQPPRAVEALRDIVANHSVLFLESMLESSSDEEQPKLAAKSAVNARCTRKTEH</sequence>
<evidence type="ECO:0000259" key="2">
    <source>
        <dbReference type="PROSITE" id="PS50030"/>
    </source>
</evidence>
<evidence type="ECO:0000313" key="4">
    <source>
        <dbReference type="Proteomes" id="UP000008792"/>
    </source>
</evidence>
<organism evidence="3 4">
    <name type="scientific">Drosophila virilis</name>
    <name type="common">Fruit fly</name>
    <dbReference type="NCBI Taxonomy" id="7244"/>
    <lineage>
        <taxon>Eukaryota</taxon>
        <taxon>Metazoa</taxon>
        <taxon>Ecdysozoa</taxon>
        <taxon>Arthropoda</taxon>
        <taxon>Hexapoda</taxon>
        <taxon>Insecta</taxon>
        <taxon>Pterygota</taxon>
        <taxon>Neoptera</taxon>
        <taxon>Endopterygota</taxon>
        <taxon>Diptera</taxon>
        <taxon>Brachycera</taxon>
        <taxon>Muscomorpha</taxon>
        <taxon>Ephydroidea</taxon>
        <taxon>Drosophilidae</taxon>
        <taxon>Drosophila</taxon>
    </lineage>
</organism>
<feature type="domain" description="UBA" evidence="2">
    <location>
        <begin position="19"/>
        <end position="61"/>
    </location>
</feature>
<dbReference type="FunCoup" id="B4MD75">
    <property type="interactions" value="2"/>
</dbReference>
<gene>
    <name evidence="3" type="primary">Dvir\GJ15374</name>
    <name evidence="3" type="ORF">Dvir_GJ15374</name>
</gene>
<dbReference type="OrthoDB" id="7846912at2759"/>
<dbReference type="PROSITE" id="PS50030">
    <property type="entry name" value="UBA"/>
    <property type="match status" value="1"/>
</dbReference>
<dbReference type="Proteomes" id="UP000008792">
    <property type="component" value="Unassembled WGS sequence"/>
</dbReference>
<keyword evidence="4" id="KW-1185">Reference proteome</keyword>
<proteinExistence type="predicted"/>
<dbReference type="EMBL" id="CH940660">
    <property type="protein sequence ID" value="EDW58147.2"/>
    <property type="molecule type" value="Genomic_DNA"/>
</dbReference>
<evidence type="ECO:0000313" key="3">
    <source>
        <dbReference type="EMBL" id="EDW58147.2"/>
    </source>
</evidence>
<dbReference type="SUPFAM" id="SSF46934">
    <property type="entry name" value="UBA-like"/>
    <property type="match status" value="1"/>
</dbReference>
<reference evidence="3 4" key="1">
    <citation type="journal article" date="2007" name="Nature">
        <title>Evolution of genes and genomes on the Drosophila phylogeny.</title>
        <authorList>
            <consortium name="Drosophila 12 Genomes Consortium"/>
            <person name="Clark A.G."/>
            <person name="Eisen M.B."/>
            <person name="Smith D.R."/>
            <person name="Bergman C.M."/>
            <person name="Oliver B."/>
            <person name="Markow T.A."/>
            <person name="Kaufman T.C."/>
            <person name="Kellis M."/>
            <person name="Gelbart W."/>
            <person name="Iyer V.N."/>
            <person name="Pollard D.A."/>
            <person name="Sackton T.B."/>
            <person name="Larracuente A.M."/>
            <person name="Singh N.D."/>
            <person name="Abad J.P."/>
            <person name="Abt D.N."/>
            <person name="Adryan B."/>
            <person name="Aguade M."/>
            <person name="Akashi H."/>
            <person name="Anderson W.W."/>
            <person name="Aquadro C.F."/>
            <person name="Ardell D.H."/>
            <person name="Arguello R."/>
            <person name="Artieri C.G."/>
            <person name="Barbash D.A."/>
            <person name="Barker D."/>
            <person name="Barsanti P."/>
            <person name="Batterham P."/>
            <person name="Batzoglou S."/>
            <person name="Begun D."/>
            <person name="Bhutkar A."/>
            <person name="Blanco E."/>
            <person name="Bosak S.A."/>
            <person name="Bradley R.K."/>
            <person name="Brand A.D."/>
            <person name="Brent M.R."/>
            <person name="Brooks A.N."/>
            <person name="Brown R.H."/>
            <person name="Butlin R.K."/>
            <person name="Caggese C."/>
            <person name="Calvi B.R."/>
            <person name="Bernardo de Carvalho A."/>
            <person name="Caspi A."/>
            <person name="Castrezana S."/>
            <person name="Celniker S.E."/>
            <person name="Chang J.L."/>
            <person name="Chapple C."/>
            <person name="Chatterji S."/>
            <person name="Chinwalla A."/>
            <person name="Civetta A."/>
            <person name="Clifton S.W."/>
            <person name="Comeron J.M."/>
            <person name="Costello J.C."/>
            <person name="Coyne J.A."/>
            <person name="Daub J."/>
            <person name="David R.G."/>
            <person name="Delcher A.L."/>
            <person name="Delehaunty K."/>
            <person name="Do C.B."/>
            <person name="Ebling H."/>
            <person name="Edwards K."/>
            <person name="Eickbush T."/>
            <person name="Evans J.D."/>
            <person name="Filipski A."/>
            <person name="Findeiss S."/>
            <person name="Freyhult E."/>
            <person name="Fulton L."/>
            <person name="Fulton R."/>
            <person name="Garcia A.C."/>
            <person name="Gardiner A."/>
            <person name="Garfield D.A."/>
            <person name="Garvin B.E."/>
            <person name="Gibson G."/>
            <person name="Gilbert D."/>
            <person name="Gnerre S."/>
            <person name="Godfrey J."/>
            <person name="Good R."/>
            <person name="Gotea V."/>
            <person name="Gravely B."/>
            <person name="Greenberg A.J."/>
            <person name="Griffiths-Jones S."/>
            <person name="Gross S."/>
            <person name="Guigo R."/>
            <person name="Gustafson E.A."/>
            <person name="Haerty W."/>
            <person name="Hahn M.W."/>
            <person name="Halligan D.L."/>
            <person name="Halpern A.L."/>
            <person name="Halter G.M."/>
            <person name="Han M.V."/>
            <person name="Heger A."/>
            <person name="Hillier L."/>
            <person name="Hinrichs A.S."/>
            <person name="Holmes I."/>
            <person name="Hoskins R.A."/>
            <person name="Hubisz M.J."/>
            <person name="Hultmark D."/>
            <person name="Huntley M.A."/>
            <person name="Jaffe D.B."/>
            <person name="Jagadeeshan S."/>
            <person name="Jeck W.R."/>
            <person name="Johnson J."/>
            <person name="Jones C.D."/>
            <person name="Jordan W.C."/>
            <person name="Karpen G.H."/>
            <person name="Kataoka E."/>
            <person name="Keightley P.D."/>
            <person name="Kheradpour P."/>
            <person name="Kirkness E.F."/>
            <person name="Koerich L.B."/>
            <person name="Kristiansen K."/>
            <person name="Kudrna D."/>
            <person name="Kulathinal R.J."/>
            <person name="Kumar S."/>
            <person name="Kwok R."/>
            <person name="Lander E."/>
            <person name="Langley C.H."/>
            <person name="Lapoint R."/>
            <person name="Lazzaro B.P."/>
            <person name="Lee S.J."/>
            <person name="Levesque L."/>
            <person name="Li R."/>
            <person name="Lin C.F."/>
            <person name="Lin M.F."/>
            <person name="Lindblad-Toh K."/>
            <person name="Llopart A."/>
            <person name="Long M."/>
            <person name="Low L."/>
            <person name="Lozovsky E."/>
            <person name="Lu J."/>
            <person name="Luo M."/>
            <person name="Machado C.A."/>
            <person name="Makalowski W."/>
            <person name="Marzo M."/>
            <person name="Matsuda M."/>
            <person name="Matzkin L."/>
            <person name="McAllister B."/>
            <person name="McBride C.S."/>
            <person name="McKernan B."/>
            <person name="McKernan K."/>
            <person name="Mendez-Lago M."/>
            <person name="Minx P."/>
            <person name="Mollenhauer M.U."/>
            <person name="Montooth K."/>
            <person name="Mount S.M."/>
            <person name="Mu X."/>
            <person name="Myers E."/>
            <person name="Negre B."/>
            <person name="Newfeld S."/>
            <person name="Nielsen R."/>
            <person name="Noor M.A."/>
            <person name="O'Grady P."/>
            <person name="Pachter L."/>
            <person name="Papaceit M."/>
            <person name="Parisi M.J."/>
            <person name="Parisi M."/>
            <person name="Parts L."/>
            <person name="Pedersen J.S."/>
            <person name="Pesole G."/>
            <person name="Phillippy A.M."/>
            <person name="Ponting C.P."/>
            <person name="Pop M."/>
            <person name="Porcelli D."/>
            <person name="Powell J.R."/>
            <person name="Prohaska S."/>
            <person name="Pruitt K."/>
            <person name="Puig M."/>
            <person name="Quesneville H."/>
            <person name="Ram K.R."/>
            <person name="Rand D."/>
            <person name="Rasmussen M.D."/>
            <person name="Reed L.K."/>
            <person name="Reenan R."/>
            <person name="Reily A."/>
            <person name="Remington K.A."/>
            <person name="Rieger T.T."/>
            <person name="Ritchie M.G."/>
            <person name="Robin C."/>
            <person name="Rogers Y.H."/>
            <person name="Rohde C."/>
            <person name="Rozas J."/>
            <person name="Rubenfield M.J."/>
            <person name="Ruiz A."/>
            <person name="Russo S."/>
            <person name="Salzberg S.L."/>
            <person name="Sanchez-Gracia A."/>
            <person name="Saranga D.J."/>
            <person name="Sato H."/>
            <person name="Schaeffer S.W."/>
            <person name="Schatz M.C."/>
            <person name="Schlenke T."/>
            <person name="Schwartz R."/>
            <person name="Segarra C."/>
            <person name="Singh R.S."/>
            <person name="Sirot L."/>
            <person name="Sirota M."/>
            <person name="Sisneros N.B."/>
            <person name="Smith C.D."/>
            <person name="Smith T.F."/>
            <person name="Spieth J."/>
            <person name="Stage D.E."/>
            <person name="Stark A."/>
            <person name="Stephan W."/>
            <person name="Strausberg R.L."/>
            <person name="Strempel S."/>
            <person name="Sturgill D."/>
            <person name="Sutton G."/>
            <person name="Sutton G.G."/>
            <person name="Tao W."/>
            <person name="Teichmann S."/>
            <person name="Tobari Y.N."/>
            <person name="Tomimura Y."/>
            <person name="Tsolas J.M."/>
            <person name="Valente V.L."/>
            <person name="Venter E."/>
            <person name="Venter J.C."/>
            <person name="Vicario S."/>
            <person name="Vieira F.G."/>
            <person name="Vilella A.J."/>
            <person name="Villasante A."/>
            <person name="Walenz B."/>
            <person name="Wang J."/>
            <person name="Wasserman M."/>
            <person name="Watts T."/>
            <person name="Wilson D."/>
            <person name="Wilson R.K."/>
            <person name="Wing R.A."/>
            <person name="Wolfner M.F."/>
            <person name="Wong A."/>
            <person name="Wong G.K."/>
            <person name="Wu C.I."/>
            <person name="Wu G."/>
            <person name="Yamamoto D."/>
            <person name="Yang H.P."/>
            <person name="Yang S.P."/>
            <person name="Yorke J.A."/>
            <person name="Yoshida K."/>
            <person name="Zdobnov E."/>
            <person name="Zhang P."/>
            <person name="Zhang Y."/>
            <person name="Zimin A.V."/>
            <person name="Baldwin J."/>
            <person name="Abdouelleil A."/>
            <person name="Abdulkadir J."/>
            <person name="Abebe A."/>
            <person name="Abera B."/>
            <person name="Abreu J."/>
            <person name="Acer S.C."/>
            <person name="Aftuck L."/>
            <person name="Alexander A."/>
            <person name="An P."/>
            <person name="Anderson E."/>
            <person name="Anderson S."/>
            <person name="Arachi H."/>
            <person name="Azer M."/>
            <person name="Bachantsang P."/>
            <person name="Barry A."/>
            <person name="Bayul T."/>
            <person name="Berlin A."/>
            <person name="Bessette D."/>
            <person name="Bloom T."/>
            <person name="Blye J."/>
            <person name="Boguslavskiy L."/>
            <person name="Bonnet C."/>
            <person name="Boukhgalter B."/>
            <person name="Bourzgui I."/>
            <person name="Brown A."/>
            <person name="Cahill P."/>
            <person name="Channer S."/>
            <person name="Cheshatsang Y."/>
            <person name="Chuda L."/>
            <person name="Citroen M."/>
            <person name="Collymore A."/>
            <person name="Cooke P."/>
            <person name="Costello M."/>
            <person name="D'Aco K."/>
            <person name="Daza R."/>
            <person name="De Haan G."/>
            <person name="DeGray S."/>
            <person name="DeMaso C."/>
            <person name="Dhargay N."/>
            <person name="Dooley K."/>
            <person name="Dooley E."/>
            <person name="Doricent M."/>
            <person name="Dorje P."/>
            <person name="Dorjee K."/>
            <person name="Dupes A."/>
            <person name="Elong R."/>
            <person name="Falk J."/>
            <person name="Farina A."/>
            <person name="Faro S."/>
            <person name="Ferguson D."/>
            <person name="Fisher S."/>
            <person name="Foley C.D."/>
            <person name="Franke A."/>
            <person name="Friedrich D."/>
            <person name="Gadbois L."/>
            <person name="Gearin G."/>
            <person name="Gearin C.R."/>
            <person name="Giannoukos G."/>
            <person name="Goode T."/>
            <person name="Graham J."/>
            <person name="Grandbois E."/>
            <person name="Grewal S."/>
            <person name="Gyaltsen K."/>
            <person name="Hafez N."/>
            <person name="Hagos B."/>
            <person name="Hall J."/>
            <person name="Henson C."/>
            <person name="Hollinger A."/>
            <person name="Honan T."/>
            <person name="Huard M.D."/>
            <person name="Hughes L."/>
            <person name="Hurhula B."/>
            <person name="Husby M.E."/>
            <person name="Kamat A."/>
            <person name="Kanga B."/>
            <person name="Kashin S."/>
            <person name="Khazanovich D."/>
            <person name="Kisner P."/>
            <person name="Lance K."/>
            <person name="Lara M."/>
            <person name="Lee W."/>
            <person name="Lennon N."/>
            <person name="Letendre F."/>
            <person name="LeVine R."/>
            <person name="Lipovsky A."/>
            <person name="Liu X."/>
            <person name="Liu J."/>
            <person name="Liu S."/>
            <person name="Lokyitsang T."/>
            <person name="Lokyitsang Y."/>
            <person name="Lubonja R."/>
            <person name="Lui A."/>
            <person name="MacDonald P."/>
            <person name="Magnisalis V."/>
            <person name="Maru K."/>
            <person name="Matthews C."/>
            <person name="McCusker W."/>
            <person name="McDonough S."/>
            <person name="Mehta T."/>
            <person name="Meldrim J."/>
            <person name="Meneus L."/>
            <person name="Mihai O."/>
            <person name="Mihalev A."/>
            <person name="Mihova T."/>
            <person name="Mittelman R."/>
            <person name="Mlenga V."/>
            <person name="Montmayeur A."/>
            <person name="Mulrain L."/>
            <person name="Navidi A."/>
            <person name="Naylor J."/>
            <person name="Negash T."/>
            <person name="Nguyen T."/>
            <person name="Nguyen N."/>
            <person name="Nicol R."/>
            <person name="Norbu C."/>
            <person name="Norbu N."/>
            <person name="Novod N."/>
            <person name="O'Neill B."/>
            <person name="Osman S."/>
            <person name="Markiewicz E."/>
            <person name="Oyono O.L."/>
            <person name="Patti C."/>
            <person name="Phunkhang P."/>
            <person name="Pierre F."/>
            <person name="Priest M."/>
            <person name="Raghuraman S."/>
            <person name="Rege F."/>
            <person name="Reyes R."/>
            <person name="Rise C."/>
            <person name="Rogov P."/>
            <person name="Ross K."/>
            <person name="Ryan E."/>
            <person name="Settipalli S."/>
            <person name="Shea T."/>
            <person name="Sherpa N."/>
            <person name="Shi L."/>
            <person name="Shih D."/>
            <person name="Sparrow T."/>
            <person name="Spaulding J."/>
            <person name="Stalker J."/>
            <person name="Stange-Thomann N."/>
            <person name="Stavropoulos S."/>
            <person name="Stone C."/>
            <person name="Strader C."/>
            <person name="Tesfaye S."/>
            <person name="Thomson T."/>
            <person name="Thoulutsang Y."/>
            <person name="Thoulutsang D."/>
            <person name="Topham K."/>
            <person name="Topping I."/>
            <person name="Tsamla T."/>
            <person name="Vassiliev H."/>
            <person name="Vo A."/>
            <person name="Wangchuk T."/>
            <person name="Wangdi T."/>
            <person name="Weiand M."/>
            <person name="Wilkinson J."/>
            <person name="Wilson A."/>
            <person name="Yadav S."/>
            <person name="Young G."/>
            <person name="Yu Q."/>
            <person name="Zembek L."/>
            <person name="Zhong D."/>
            <person name="Zimmer A."/>
            <person name="Zwirko Z."/>
            <person name="Jaffe D.B."/>
            <person name="Alvarez P."/>
            <person name="Brockman W."/>
            <person name="Butler J."/>
            <person name="Chin C."/>
            <person name="Gnerre S."/>
            <person name="Grabherr M."/>
            <person name="Kleber M."/>
            <person name="Mauceli E."/>
            <person name="MacCallum I."/>
        </authorList>
    </citation>
    <scope>NUCLEOTIDE SEQUENCE [LARGE SCALE GENOMIC DNA]</scope>
    <source>
        <strain evidence="4">Tucson 15010-1051.87</strain>
    </source>
</reference>
<dbReference type="AlphaFoldDB" id="B4MD75"/>
<dbReference type="KEGG" id="dvi:6635488"/>
<dbReference type="HOGENOM" id="CLU_1940280_0_0_1"/>
<dbReference type="InterPro" id="IPR015940">
    <property type="entry name" value="UBA"/>
</dbReference>
<name>B4MD75_DROVI</name>
<dbReference type="eggNOG" id="ENOG502T834">
    <property type="taxonomic scope" value="Eukaryota"/>
</dbReference>
<dbReference type="Pfam" id="PF00627">
    <property type="entry name" value="UBA"/>
    <property type="match status" value="1"/>
</dbReference>
<evidence type="ECO:0000256" key="1">
    <source>
        <dbReference type="SAM" id="MobiDB-lite"/>
    </source>
</evidence>
<feature type="region of interest" description="Disordered" evidence="1">
    <location>
        <begin position="136"/>
        <end position="158"/>
    </location>
</feature>
<protein>
    <recommendedName>
        <fullName evidence="2">UBA domain-containing protein</fullName>
    </recommendedName>
</protein>
<accession>B4MD75</accession>
<dbReference type="Gene3D" id="1.10.8.10">
    <property type="entry name" value="DNA helicase RuvA subunit, C-terminal domain"/>
    <property type="match status" value="1"/>
</dbReference>